<feature type="region of interest" description="Disordered" evidence="1">
    <location>
        <begin position="73"/>
        <end position="97"/>
    </location>
</feature>
<comment type="caution">
    <text evidence="2">The sequence shown here is derived from an EMBL/GenBank/DDBJ whole genome shotgun (WGS) entry which is preliminary data.</text>
</comment>
<name>A0ABS1ZGY3_9PSED</name>
<accession>A0ABS1ZGY3</accession>
<evidence type="ECO:0000256" key="1">
    <source>
        <dbReference type="SAM" id="MobiDB-lite"/>
    </source>
</evidence>
<organism evidence="2 3">
    <name type="scientific">Pseudomonas weihenstephanensis</name>
    <dbReference type="NCBI Taxonomy" id="1608994"/>
    <lineage>
        <taxon>Bacteria</taxon>
        <taxon>Pseudomonadati</taxon>
        <taxon>Pseudomonadota</taxon>
        <taxon>Gammaproteobacteria</taxon>
        <taxon>Pseudomonadales</taxon>
        <taxon>Pseudomonadaceae</taxon>
        <taxon>Pseudomonas</taxon>
    </lineage>
</organism>
<keyword evidence="3" id="KW-1185">Reference proteome</keyword>
<sequence>MSDNDPQNPNAPEPAKPASWYSSVITDQGVKVSGGAALLVRIAKQGGMDAVCQKAGEAGARFALQMANNAVTDTPVNDPKITPINVSKQSANSDDAT</sequence>
<dbReference type="RefSeq" id="WP_203302864.1">
    <property type="nucleotide sequence ID" value="NZ_JAAEBW010000005.1"/>
</dbReference>
<dbReference type="Proteomes" id="UP000809529">
    <property type="component" value="Unassembled WGS sequence"/>
</dbReference>
<evidence type="ECO:0000313" key="3">
    <source>
        <dbReference type="Proteomes" id="UP000809529"/>
    </source>
</evidence>
<evidence type="ECO:0000313" key="2">
    <source>
        <dbReference type="EMBL" id="MBM1195663.1"/>
    </source>
</evidence>
<dbReference type="EMBL" id="JAAEBW010000005">
    <property type="protein sequence ID" value="MBM1195663.1"/>
    <property type="molecule type" value="Genomic_DNA"/>
</dbReference>
<gene>
    <name evidence="2" type="ORF">GYN02_10805</name>
</gene>
<protein>
    <submittedName>
        <fullName evidence="2">Uncharacterized protein</fullName>
    </submittedName>
</protein>
<proteinExistence type="predicted"/>
<reference evidence="2 3" key="1">
    <citation type="submission" date="2020-01" db="EMBL/GenBank/DDBJ databases">
        <title>Comparative genomics of meat spoilage bacteria.</title>
        <authorList>
            <person name="Hilgarth M."/>
            <person name="Vogel R.F."/>
        </authorList>
    </citation>
    <scope>NUCLEOTIDE SEQUENCE [LARGE SCALE GENOMIC DNA]</scope>
    <source>
        <strain evidence="2 3">TMW2.2077</strain>
    </source>
</reference>
<feature type="region of interest" description="Disordered" evidence="1">
    <location>
        <begin position="1"/>
        <end position="20"/>
    </location>
</feature>
<feature type="compositionally biased region" description="Polar residues" evidence="1">
    <location>
        <begin position="84"/>
        <end position="97"/>
    </location>
</feature>